<organism evidence="2 3">
    <name type="scientific">Niabella yanshanensis</name>
    <dbReference type="NCBI Taxonomy" id="577386"/>
    <lineage>
        <taxon>Bacteria</taxon>
        <taxon>Pseudomonadati</taxon>
        <taxon>Bacteroidota</taxon>
        <taxon>Chitinophagia</taxon>
        <taxon>Chitinophagales</taxon>
        <taxon>Chitinophagaceae</taxon>
        <taxon>Niabella</taxon>
    </lineage>
</organism>
<dbReference type="InterPro" id="IPR049279">
    <property type="entry name" value="DUF3108-like"/>
</dbReference>
<evidence type="ECO:0000313" key="3">
    <source>
        <dbReference type="Proteomes" id="UP001325680"/>
    </source>
</evidence>
<evidence type="ECO:0000313" key="2">
    <source>
        <dbReference type="EMBL" id="WQD38582.1"/>
    </source>
</evidence>
<gene>
    <name evidence="2" type="ORF">U0035_00285</name>
</gene>
<dbReference type="RefSeq" id="WP_114791326.1">
    <property type="nucleotide sequence ID" value="NZ_CP139960.1"/>
</dbReference>
<proteinExistence type="predicted"/>
<keyword evidence="3" id="KW-1185">Reference proteome</keyword>
<dbReference type="Pfam" id="PF21347">
    <property type="entry name" value="DUF3108_like"/>
    <property type="match status" value="1"/>
</dbReference>
<reference evidence="2 3" key="1">
    <citation type="submission" date="2023-12" db="EMBL/GenBank/DDBJ databases">
        <title>Genome sequencing and assembly of bacterial species from a model synthetic community.</title>
        <authorList>
            <person name="Hogle S.L."/>
        </authorList>
    </citation>
    <scope>NUCLEOTIDE SEQUENCE [LARGE SCALE GENOMIC DNA]</scope>
    <source>
        <strain evidence="2 3">HAMBI_3031</strain>
    </source>
</reference>
<evidence type="ECO:0000259" key="1">
    <source>
        <dbReference type="Pfam" id="PF21347"/>
    </source>
</evidence>
<feature type="domain" description="DUF3108" evidence="1">
    <location>
        <begin position="193"/>
        <end position="248"/>
    </location>
</feature>
<dbReference type="EMBL" id="CP139960">
    <property type="protein sequence ID" value="WQD38582.1"/>
    <property type="molecule type" value="Genomic_DNA"/>
</dbReference>
<accession>A0ABZ0WAK6</accession>
<dbReference type="Gene3D" id="2.40.360.20">
    <property type="match status" value="1"/>
</dbReference>
<sequence>MYYPSVNNLLRLGVAFFLMISIGTGCEQAVEDLGDPQNSDKTSGFIPGGNRKYIYSVESDGGAGGTVTQSVSGTRDSAGITVYNLQSVIQASGASMTLNNNLFVIGGKTYTEIKVPDAWYQYVTLFNQMPNVRVTKAVVNGYPAYMVMDNALKDGGKIAVSGPQVQEQLIEYTNNGNLGSVKQEIVHITGTGKVETIKVPAGSFVCSRFSYEVATTITTRVGHTQETANGNEKITVWMAQGVGIVKQQSDATLVSVIPLPTGEIKKIVTNTASTTTLQNIQ</sequence>
<name>A0ABZ0WAK6_9BACT</name>
<protein>
    <recommendedName>
        <fullName evidence="1">DUF3108 domain-containing protein</fullName>
    </recommendedName>
</protein>
<dbReference type="Proteomes" id="UP001325680">
    <property type="component" value="Chromosome"/>
</dbReference>